<keyword evidence="2" id="KW-1133">Transmembrane helix</keyword>
<comment type="caution">
    <text evidence="3">The sequence shown here is derived from an EMBL/GenBank/DDBJ whole genome shotgun (WGS) entry which is preliminary data.</text>
</comment>
<feature type="compositionally biased region" description="Basic and acidic residues" evidence="1">
    <location>
        <begin position="11"/>
        <end position="23"/>
    </location>
</feature>
<proteinExistence type="predicted"/>
<protein>
    <submittedName>
        <fullName evidence="3">Uncharacterized protein</fullName>
    </submittedName>
</protein>
<dbReference type="EMBL" id="JABEXW010000107">
    <property type="protein sequence ID" value="KAF4970899.1"/>
    <property type="molecule type" value="Genomic_DNA"/>
</dbReference>
<keyword evidence="4" id="KW-1185">Reference proteome</keyword>
<sequence length="437" mass="50109">MEPETRATSSFEKDAYKTKDNASKGKTRSSSLLTISSGFTFLAALPGGSSSRRSLDFAQLDQDFPDEHYEIHFTNLFVEIYALVQSAFCPSNSSRAPLTSPWLREYPEEFIRYVELVAHPDARAGKWERLLRDGEERSNLLQAIIFKILDTRVFSQLLFGADLEHGETLQLSDTALINTEGFRRSSLRSHTTRTWLRTSNGEPPRFWKDVDRLCTQTLALLLPVYTYTAKFTNYEPISISDLYQSLHDVIAYAGWLSVCIRMSPAIVASSWVIPGEPYETNQVNTCQVAYEISKEAAQQHQMRLRQRKPSSERMMSAARVKISITPEIVRHKPLPKVMQTEGVTSYTIMKPHVVYYQGLRLDQDEKRAFISLPEYIKRLRDRNCVPRYAALVIMFVVLICLWVRYTTLGHQTWHNALGWVQSELGPIQEPIPEQKNS</sequence>
<name>A0A8H4U7D4_9HYPO</name>
<dbReference type="Proteomes" id="UP000622797">
    <property type="component" value="Unassembled WGS sequence"/>
</dbReference>
<feature type="compositionally biased region" description="Polar residues" evidence="1">
    <location>
        <begin position="1"/>
        <end position="10"/>
    </location>
</feature>
<feature type="transmembrane region" description="Helical" evidence="2">
    <location>
        <begin position="388"/>
        <end position="405"/>
    </location>
</feature>
<keyword evidence="2" id="KW-0812">Transmembrane</keyword>
<reference evidence="3" key="1">
    <citation type="journal article" date="2020" name="BMC Genomics">
        <title>Correction to: Identification and distribution of gene clusters required for synthesis of sphingolipid metabolism inhibitors in diverse species of the filamentous fungus Fusarium.</title>
        <authorList>
            <person name="Kim H.S."/>
            <person name="Lohmar J.M."/>
            <person name="Busman M."/>
            <person name="Brown D.W."/>
            <person name="Naumann T.A."/>
            <person name="Divon H.H."/>
            <person name="Lysoe E."/>
            <person name="Uhlig S."/>
            <person name="Proctor R.H."/>
        </authorList>
    </citation>
    <scope>NUCLEOTIDE SEQUENCE</scope>
    <source>
        <strain evidence="3">NRRL 20472</strain>
    </source>
</reference>
<accession>A0A8H4U7D4</accession>
<feature type="region of interest" description="Disordered" evidence="1">
    <location>
        <begin position="1"/>
        <end position="27"/>
    </location>
</feature>
<reference evidence="3" key="2">
    <citation type="submission" date="2020-05" db="EMBL/GenBank/DDBJ databases">
        <authorList>
            <person name="Kim H.-S."/>
            <person name="Proctor R.H."/>
            <person name="Brown D.W."/>
        </authorList>
    </citation>
    <scope>NUCLEOTIDE SEQUENCE</scope>
    <source>
        <strain evidence="3">NRRL 20472</strain>
    </source>
</reference>
<evidence type="ECO:0000313" key="3">
    <source>
        <dbReference type="EMBL" id="KAF4970899.1"/>
    </source>
</evidence>
<keyword evidence="2" id="KW-0472">Membrane</keyword>
<evidence type="ECO:0000256" key="2">
    <source>
        <dbReference type="SAM" id="Phobius"/>
    </source>
</evidence>
<evidence type="ECO:0000313" key="4">
    <source>
        <dbReference type="Proteomes" id="UP000622797"/>
    </source>
</evidence>
<evidence type="ECO:0000256" key="1">
    <source>
        <dbReference type="SAM" id="MobiDB-lite"/>
    </source>
</evidence>
<dbReference type="AlphaFoldDB" id="A0A8H4U7D4"/>
<gene>
    <name evidence="3" type="ORF">FSARC_2169</name>
</gene>
<organism evidence="3 4">
    <name type="scientific">Fusarium sarcochroum</name>
    <dbReference type="NCBI Taxonomy" id="1208366"/>
    <lineage>
        <taxon>Eukaryota</taxon>
        <taxon>Fungi</taxon>
        <taxon>Dikarya</taxon>
        <taxon>Ascomycota</taxon>
        <taxon>Pezizomycotina</taxon>
        <taxon>Sordariomycetes</taxon>
        <taxon>Hypocreomycetidae</taxon>
        <taxon>Hypocreales</taxon>
        <taxon>Nectriaceae</taxon>
        <taxon>Fusarium</taxon>
        <taxon>Fusarium lateritium species complex</taxon>
    </lineage>
</organism>
<dbReference type="OrthoDB" id="4749307at2759"/>